<evidence type="ECO:0000313" key="1">
    <source>
        <dbReference type="EMBL" id="MDR7304692.1"/>
    </source>
</evidence>
<protein>
    <submittedName>
        <fullName evidence="1">Uncharacterized protein</fullName>
    </submittedName>
</protein>
<organism evidence="1 2">
    <name type="scientific">Haloactinomyces albus</name>
    <dbReference type="NCBI Taxonomy" id="1352928"/>
    <lineage>
        <taxon>Bacteria</taxon>
        <taxon>Bacillati</taxon>
        <taxon>Actinomycetota</taxon>
        <taxon>Actinomycetes</taxon>
        <taxon>Actinopolysporales</taxon>
        <taxon>Actinopolysporaceae</taxon>
        <taxon>Haloactinomyces</taxon>
    </lineage>
</organism>
<dbReference type="Proteomes" id="UP001180845">
    <property type="component" value="Unassembled WGS sequence"/>
</dbReference>
<sequence>MGCRLRFVAMVTPVRSPVQAGSKARSKGRGSVVS</sequence>
<reference evidence="1" key="1">
    <citation type="submission" date="2023-07" db="EMBL/GenBank/DDBJ databases">
        <title>Sequencing the genomes of 1000 actinobacteria strains.</title>
        <authorList>
            <person name="Klenk H.-P."/>
        </authorList>
    </citation>
    <scope>NUCLEOTIDE SEQUENCE</scope>
    <source>
        <strain evidence="1">DSM 45977</strain>
    </source>
</reference>
<keyword evidence="2" id="KW-1185">Reference proteome</keyword>
<evidence type="ECO:0000313" key="2">
    <source>
        <dbReference type="Proteomes" id="UP001180845"/>
    </source>
</evidence>
<dbReference type="AlphaFoldDB" id="A0AAE4CR16"/>
<dbReference type="EMBL" id="JAVDXW010000004">
    <property type="protein sequence ID" value="MDR7304692.1"/>
    <property type="molecule type" value="Genomic_DNA"/>
</dbReference>
<feature type="non-terminal residue" evidence="1">
    <location>
        <position position="34"/>
    </location>
</feature>
<comment type="caution">
    <text evidence="1">The sequence shown here is derived from an EMBL/GenBank/DDBJ whole genome shotgun (WGS) entry which is preliminary data.</text>
</comment>
<accession>A0AAE4CR16</accession>
<name>A0AAE4CR16_9ACTN</name>
<gene>
    <name evidence="1" type="ORF">JOF55_004936</name>
</gene>
<proteinExistence type="predicted"/>